<evidence type="ECO:0000313" key="1">
    <source>
        <dbReference type="EMBL" id="KAJ8350516.1"/>
    </source>
</evidence>
<reference evidence="1" key="1">
    <citation type="journal article" date="2023" name="Science">
        <title>Genome structures resolve the early diversification of teleost fishes.</title>
        <authorList>
            <person name="Parey E."/>
            <person name="Louis A."/>
            <person name="Montfort J."/>
            <person name="Bouchez O."/>
            <person name="Roques C."/>
            <person name="Iampietro C."/>
            <person name="Lluch J."/>
            <person name="Castinel A."/>
            <person name="Donnadieu C."/>
            <person name="Desvignes T."/>
            <person name="Floi Bucao C."/>
            <person name="Jouanno E."/>
            <person name="Wen M."/>
            <person name="Mejri S."/>
            <person name="Dirks R."/>
            <person name="Jansen H."/>
            <person name="Henkel C."/>
            <person name="Chen W.J."/>
            <person name="Zahm M."/>
            <person name="Cabau C."/>
            <person name="Klopp C."/>
            <person name="Thompson A.W."/>
            <person name="Robinson-Rechavi M."/>
            <person name="Braasch I."/>
            <person name="Lecointre G."/>
            <person name="Bobe J."/>
            <person name="Postlethwait J.H."/>
            <person name="Berthelot C."/>
            <person name="Roest Crollius H."/>
            <person name="Guiguen Y."/>
        </authorList>
    </citation>
    <scope>NUCLEOTIDE SEQUENCE</scope>
    <source>
        <strain evidence="1">WJC10195</strain>
    </source>
</reference>
<dbReference type="Proteomes" id="UP001152622">
    <property type="component" value="Chromosome 9"/>
</dbReference>
<organism evidence="1 2">
    <name type="scientific">Synaphobranchus kaupii</name>
    <name type="common">Kaup's arrowtooth eel</name>
    <dbReference type="NCBI Taxonomy" id="118154"/>
    <lineage>
        <taxon>Eukaryota</taxon>
        <taxon>Metazoa</taxon>
        <taxon>Chordata</taxon>
        <taxon>Craniata</taxon>
        <taxon>Vertebrata</taxon>
        <taxon>Euteleostomi</taxon>
        <taxon>Actinopterygii</taxon>
        <taxon>Neopterygii</taxon>
        <taxon>Teleostei</taxon>
        <taxon>Anguilliformes</taxon>
        <taxon>Synaphobranchidae</taxon>
        <taxon>Synaphobranchus</taxon>
    </lineage>
</organism>
<keyword evidence="2" id="KW-1185">Reference proteome</keyword>
<dbReference type="AlphaFoldDB" id="A0A9Q1F423"/>
<protein>
    <submittedName>
        <fullName evidence="1">Uncharacterized protein</fullName>
    </submittedName>
</protein>
<proteinExistence type="predicted"/>
<dbReference type="EMBL" id="JAINUF010000009">
    <property type="protein sequence ID" value="KAJ8350516.1"/>
    <property type="molecule type" value="Genomic_DNA"/>
</dbReference>
<evidence type="ECO:0000313" key="2">
    <source>
        <dbReference type="Proteomes" id="UP001152622"/>
    </source>
</evidence>
<gene>
    <name evidence="1" type="ORF">SKAU_G00256460</name>
</gene>
<comment type="caution">
    <text evidence="1">The sequence shown here is derived from an EMBL/GenBank/DDBJ whole genome shotgun (WGS) entry which is preliminary data.</text>
</comment>
<accession>A0A9Q1F423</accession>
<sequence length="93" mass="9909">MTRIIRFCPDPLAGTCFNHGGEPPHRQPFHTPLPLPPALRPSFEAQEFISTSSSQPAAGEADVKGILGSSSSFHLPAPLTCFSTEVISIVCCC</sequence>
<name>A0A9Q1F423_SYNKA</name>